<keyword evidence="1" id="KW-0560">Oxidoreductase</keyword>
<feature type="compositionally biased region" description="Basic and acidic residues" evidence="3">
    <location>
        <begin position="347"/>
        <end position="356"/>
    </location>
</feature>
<evidence type="ECO:0000256" key="1">
    <source>
        <dbReference type="ARBA" id="ARBA00023002"/>
    </source>
</evidence>
<evidence type="ECO:0000259" key="4">
    <source>
        <dbReference type="Pfam" id="PF00296"/>
    </source>
</evidence>
<evidence type="ECO:0000313" key="5">
    <source>
        <dbReference type="EMBL" id="POR47171.1"/>
    </source>
</evidence>
<dbReference type="OrthoDB" id="9804736at2"/>
<dbReference type="GO" id="GO:0004497">
    <property type="term" value="F:monooxygenase activity"/>
    <property type="evidence" value="ECO:0007669"/>
    <property type="project" value="UniProtKB-KW"/>
</dbReference>
<dbReference type="Pfam" id="PF00296">
    <property type="entry name" value="Bac_luciferase"/>
    <property type="match status" value="1"/>
</dbReference>
<accession>A0A2S4LXJ1</accession>
<proteinExistence type="predicted"/>
<dbReference type="InterPro" id="IPR036661">
    <property type="entry name" value="Luciferase-like_sf"/>
</dbReference>
<dbReference type="SUPFAM" id="SSF51679">
    <property type="entry name" value="Bacterial luciferase-like"/>
    <property type="match status" value="1"/>
</dbReference>
<evidence type="ECO:0000256" key="2">
    <source>
        <dbReference type="ARBA" id="ARBA00023033"/>
    </source>
</evidence>
<organism evidence="5 6">
    <name type="scientific">Bosea psychrotolerans</name>
    <dbReference type="NCBI Taxonomy" id="1871628"/>
    <lineage>
        <taxon>Bacteria</taxon>
        <taxon>Pseudomonadati</taxon>
        <taxon>Pseudomonadota</taxon>
        <taxon>Alphaproteobacteria</taxon>
        <taxon>Hyphomicrobiales</taxon>
        <taxon>Boseaceae</taxon>
        <taxon>Bosea</taxon>
    </lineage>
</organism>
<name>A0A2S4LXJ1_9HYPH</name>
<dbReference type="GO" id="GO:0005829">
    <property type="term" value="C:cytosol"/>
    <property type="evidence" value="ECO:0007669"/>
    <property type="project" value="TreeGrafter"/>
</dbReference>
<sequence length="367" mass="41380">MKFAVSISMERFSPDDSMQDAVNNFRTLARIADEGGFETLWTAEHHTIECTISPNPFTVLTWLAQHTDRIRLGTATLVAPYWSPIRLAGEAALCDHLTGGRLEFGIARGAYQYEFDRMAGGIPQQEGVAFMKELVPAVQKLWAGDYAHDGHYWKFPVATSVPKPLQQPHPRIWVAARDPGTFDWAIGIGANILSTPLSSPPAEVGVLGEKFRKALADHPERPRPRLMMQRRTCVYDRQEDWEVAVRHSVDYGRYFENLMQNIGTVTNGFPEAVPFEAVANRANYNPQAVRDNLMFGTPDEVIEKLQVYEDAGVDQYCLGLSFNLPFELQVKTLRLFIDEVMPHFAARDRDRARDHAQTAPRRAAVGH</sequence>
<dbReference type="EMBL" id="PQFZ01000020">
    <property type="protein sequence ID" value="POR47171.1"/>
    <property type="molecule type" value="Genomic_DNA"/>
</dbReference>
<dbReference type="Gene3D" id="3.20.20.30">
    <property type="entry name" value="Luciferase-like domain"/>
    <property type="match status" value="1"/>
</dbReference>
<feature type="region of interest" description="Disordered" evidence="3">
    <location>
        <begin position="347"/>
        <end position="367"/>
    </location>
</feature>
<dbReference type="PANTHER" id="PTHR30137">
    <property type="entry name" value="LUCIFERASE-LIKE MONOOXYGENASE"/>
    <property type="match status" value="1"/>
</dbReference>
<dbReference type="InterPro" id="IPR011251">
    <property type="entry name" value="Luciferase-like_dom"/>
</dbReference>
<evidence type="ECO:0000256" key="3">
    <source>
        <dbReference type="SAM" id="MobiDB-lite"/>
    </source>
</evidence>
<reference evidence="5 6" key="1">
    <citation type="submission" date="2018-01" db="EMBL/GenBank/DDBJ databases">
        <title>Genomic Encyclopedia of Type Strains, Phase III (KMG-III): the genomes of soil and plant-associated and newly described type strains.</title>
        <authorList>
            <person name="Whitman W."/>
        </authorList>
    </citation>
    <scope>NUCLEOTIDE SEQUENCE [LARGE SCALE GENOMIC DNA]</scope>
    <source>
        <strain evidence="5 6">1131</strain>
    </source>
</reference>
<keyword evidence="6" id="KW-1185">Reference proteome</keyword>
<feature type="domain" description="Luciferase-like" evidence="4">
    <location>
        <begin position="1"/>
        <end position="315"/>
    </location>
</feature>
<dbReference type="GO" id="GO:0016705">
    <property type="term" value="F:oxidoreductase activity, acting on paired donors, with incorporation or reduction of molecular oxygen"/>
    <property type="evidence" value="ECO:0007669"/>
    <property type="project" value="InterPro"/>
</dbReference>
<protein>
    <submittedName>
        <fullName evidence="5">Alkanesulfonate monooxygenase SsuD/methylene tetrahydromethanopterin reductase-like flavin-dependent oxidoreductase (Luciferase family)</fullName>
    </submittedName>
</protein>
<gene>
    <name evidence="5" type="ORF">CYD53_12061</name>
</gene>
<dbReference type="AlphaFoldDB" id="A0A2S4LXJ1"/>
<dbReference type="InterPro" id="IPR050766">
    <property type="entry name" value="Bact_Lucif_Oxidored"/>
</dbReference>
<keyword evidence="2 5" id="KW-0503">Monooxygenase</keyword>
<dbReference type="RefSeq" id="WP_103720738.1">
    <property type="nucleotide sequence ID" value="NZ_PQFZ01000020.1"/>
</dbReference>
<evidence type="ECO:0000313" key="6">
    <source>
        <dbReference type="Proteomes" id="UP000236919"/>
    </source>
</evidence>
<dbReference type="Proteomes" id="UP000236919">
    <property type="component" value="Unassembled WGS sequence"/>
</dbReference>
<comment type="caution">
    <text evidence="5">The sequence shown here is derived from an EMBL/GenBank/DDBJ whole genome shotgun (WGS) entry which is preliminary data.</text>
</comment>
<dbReference type="PANTHER" id="PTHR30137:SF8">
    <property type="entry name" value="BLR5498 PROTEIN"/>
    <property type="match status" value="1"/>
</dbReference>